<keyword evidence="2" id="KW-0472">Membrane</keyword>
<dbReference type="RefSeq" id="WP_348787328.1">
    <property type="nucleotide sequence ID" value="NZ_CP157390.1"/>
</dbReference>
<proteinExistence type="predicted"/>
<dbReference type="EMBL" id="CP157390">
    <property type="protein sequence ID" value="XBM47355.1"/>
    <property type="molecule type" value="Genomic_DNA"/>
</dbReference>
<dbReference type="InterPro" id="IPR043724">
    <property type="entry name" value="DUF5666"/>
</dbReference>
<feature type="region of interest" description="Disordered" evidence="1">
    <location>
        <begin position="1"/>
        <end position="42"/>
    </location>
</feature>
<evidence type="ECO:0000256" key="2">
    <source>
        <dbReference type="SAM" id="Phobius"/>
    </source>
</evidence>
<sequence length="228" mass="23121">MDDNQPTQPLPDGRPPEQPRPGPEEQSRPGPEEQSRPGPYAPVPVVQAEPFYKRHGLAFAISTLVLAVVVLFGIAGVGAFAAGSLLAHSGSVLSRVLHDGERGGQQPVRPGAPGGGYGDGSGDGQGGDGQGGSGQSQRGIVRGTVASISGSTWTIDTQRGTTITVRITSSTVYGTPGSSSKASDFTTGDEVIVVGARSGDTVTATRILKLSEFPVRPPSTPGPATPGS</sequence>
<evidence type="ECO:0000313" key="4">
    <source>
        <dbReference type="EMBL" id="XBM47355.1"/>
    </source>
</evidence>
<gene>
    <name evidence="4" type="ORF">AAME72_14865</name>
</gene>
<evidence type="ECO:0000259" key="3">
    <source>
        <dbReference type="Pfam" id="PF18914"/>
    </source>
</evidence>
<dbReference type="AlphaFoldDB" id="A0AAU7G945"/>
<feature type="region of interest" description="Disordered" evidence="1">
    <location>
        <begin position="99"/>
        <end position="138"/>
    </location>
</feature>
<keyword evidence="2" id="KW-1133">Transmembrane helix</keyword>
<feature type="transmembrane region" description="Helical" evidence="2">
    <location>
        <begin position="57"/>
        <end position="87"/>
    </location>
</feature>
<feature type="compositionally biased region" description="Gly residues" evidence="1">
    <location>
        <begin position="112"/>
        <end position="134"/>
    </location>
</feature>
<dbReference type="Pfam" id="PF18914">
    <property type="entry name" value="DUF5666"/>
    <property type="match status" value="1"/>
</dbReference>
<feature type="domain" description="DUF5666" evidence="3">
    <location>
        <begin position="142"/>
        <end position="207"/>
    </location>
</feature>
<protein>
    <submittedName>
        <fullName evidence="4">DUF5666 domain-containing protein</fullName>
    </submittedName>
</protein>
<accession>A0AAU7G945</accession>
<organism evidence="4">
    <name type="scientific">Leifsonia sp. NPDC080035</name>
    <dbReference type="NCBI Taxonomy" id="3143936"/>
    <lineage>
        <taxon>Bacteria</taxon>
        <taxon>Bacillati</taxon>
        <taxon>Actinomycetota</taxon>
        <taxon>Actinomycetes</taxon>
        <taxon>Micrococcales</taxon>
        <taxon>Microbacteriaceae</taxon>
        <taxon>Leifsonia</taxon>
    </lineage>
</organism>
<evidence type="ECO:0000256" key="1">
    <source>
        <dbReference type="SAM" id="MobiDB-lite"/>
    </source>
</evidence>
<feature type="compositionally biased region" description="Basic and acidic residues" evidence="1">
    <location>
        <begin position="14"/>
        <end position="35"/>
    </location>
</feature>
<keyword evidence="2" id="KW-0812">Transmembrane</keyword>
<reference evidence="4" key="1">
    <citation type="submission" date="2024-05" db="EMBL/GenBank/DDBJ databases">
        <title>The Natural Products Discovery Center: Release of the First 8490 Sequenced Strains for Exploring Actinobacteria Biosynthetic Diversity.</title>
        <authorList>
            <person name="Kalkreuter E."/>
            <person name="Kautsar S.A."/>
            <person name="Yang D."/>
            <person name="Bader C.D."/>
            <person name="Teijaro C.N."/>
            <person name="Fluegel L."/>
            <person name="Davis C.M."/>
            <person name="Simpson J.R."/>
            <person name="Lauterbach L."/>
            <person name="Steele A.D."/>
            <person name="Gui C."/>
            <person name="Meng S."/>
            <person name="Li G."/>
            <person name="Viehrig K."/>
            <person name="Ye F."/>
            <person name="Su P."/>
            <person name="Kiefer A.F."/>
            <person name="Nichols A."/>
            <person name="Cepeda A.J."/>
            <person name="Yan W."/>
            <person name="Fan B."/>
            <person name="Jiang Y."/>
            <person name="Adhikari A."/>
            <person name="Zheng C.-J."/>
            <person name="Schuster L."/>
            <person name="Cowan T.M."/>
            <person name="Smanski M.J."/>
            <person name="Chevrette M.G."/>
            <person name="de Carvalho L.P.S."/>
            <person name="Shen B."/>
        </authorList>
    </citation>
    <scope>NUCLEOTIDE SEQUENCE</scope>
    <source>
        <strain evidence="4">NPDC080035</strain>
    </source>
</reference>
<name>A0AAU7G945_9MICO</name>